<dbReference type="InterPro" id="IPR023673">
    <property type="entry name" value="Ribosomal_uL1_CS"/>
</dbReference>
<dbReference type="InterPro" id="IPR023674">
    <property type="entry name" value="Ribosomal_uL1-like"/>
</dbReference>
<organism evidence="11 12">
    <name type="scientific">Prosthecobacter algae</name>
    <dbReference type="NCBI Taxonomy" id="1144682"/>
    <lineage>
        <taxon>Bacteria</taxon>
        <taxon>Pseudomonadati</taxon>
        <taxon>Verrucomicrobiota</taxon>
        <taxon>Verrucomicrobiia</taxon>
        <taxon>Verrucomicrobiales</taxon>
        <taxon>Verrucomicrobiaceae</taxon>
        <taxon>Prosthecobacter</taxon>
    </lineage>
</organism>
<dbReference type="PANTHER" id="PTHR36427:SF3">
    <property type="entry name" value="LARGE RIBOSOMAL SUBUNIT PROTEIN UL1M"/>
    <property type="match status" value="1"/>
</dbReference>
<dbReference type="InterPro" id="IPR028364">
    <property type="entry name" value="Ribosomal_uL1/biogenesis"/>
</dbReference>
<keyword evidence="4 9" id="KW-0810">Translation regulation</keyword>
<evidence type="ECO:0000256" key="3">
    <source>
        <dbReference type="ARBA" id="ARBA00022730"/>
    </source>
</evidence>
<dbReference type="HAMAP" id="MF_01318_B">
    <property type="entry name" value="Ribosomal_uL1_B"/>
    <property type="match status" value="1"/>
</dbReference>
<evidence type="ECO:0000256" key="10">
    <source>
        <dbReference type="RuleBase" id="RU000659"/>
    </source>
</evidence>
<evidence type="ECO:0000256" key="8">
    <source>
        <dbReference type="ARBA" id="ARBA00035241"/>
    </source>
</evidence>
<keyword evidence="6 9" id="KW-0689">Ribosomal protein</keyword>
<keyword evidence="7 9" id="KW-0687">Ribonucleoprotein</keyword>
<keyword evidence="3 9" id="KW-0699">rRNA-binding</keyword>
<dbReference type="Gene3D" id="3.30.190.20">
    <property type="match status" value="1"/>
</dbReference>
<evidence type="ECO:0000256" key="9">
    <source>
        <dbReference type="HAMAP-Rule" id="MF_01318"/>
    </source>
</evidence>
<dbReference type="InterPro" id="IPR002143">
    <property type="entry name" value="Ribosomal_uL1"/>
</dbReference>
<dbReference type="GO" id="GO:0005840">
    <property type="term" value="C:ribosome"/>
    <property type="evidence" value="ECO:0007669"/>
    <property type="project" value="UniProtKB-KW"/>
</dbReference>
<dbReference type="SUPFAM" id="SSF56808">
    <property type="entry name" value="Ribosomal protein L1"/>
    <property type="match status" value="1"/>
</dbReference>
<dbReference type="PANTHER" id="PTHR36427">
    <property type="entry name" value="54S RIBOSOMAL PROTEIN L1, MITOCHONDRIAL"/>
    <property type="match status" value="1"/>
</dbReference>
<evidence type="ECO:0000313" key="12">
    <source>
        <dbReference type="Proteomes" id="UP001499852"/>
    </source>
</evidence>
<gene>
    <name evidence="9 11" type="primary">rplA</name>
    <name evidence="11" type="ORF">GCM10023213_39580</name>
</gene>
<dbReference type="PIRSF" id="PIRSF002155">
    <property type="entry name" value="Ribosomal_L1"/>
    <property type="match status" value="1"/>
</dbReference>
<accession>A0ABP9PGZ8</accession>
<evidence type="ECO:0000256" key="1">
    <source>
        <dbReference type="ARBA" id="ARBA00010531"/>
    </source>
</evidence>
<comment type="caution">
    <text evidence="11">The sequence shown here is derived from an EMBL/GenBank/DDBJ whole genome shotgun (WGS) entry which is preliminary data.</text>
</comment>
<dbReference type="CDD" id="cd00403">
    <property type="entry name" value="Ribosomal_L1"/>
    <property type="match status" value="1"/>
</dbReference>
<reference evidence="12" key="1">
    <citation type="journal article" date="2019" name="Int. J. Syst. Evol. Microbiol.">
        <title>The Global Catalogue of Microorganisms (GCM) 10K type strain sequencing project: providing services to taxonomists for standard genome sequencing and annotation.</title>
        <authorList>
            <consortium name="The Broad Institute Genomics Platform"/>
            <consortium name="The Broad Institute Genome Sequencing Center for Infectious Disease"/>
            <person name="Wu L."/>
            <person name="Ma J."/>
        </authorList>
    </citation>
    <scope>NUCLEOTIDE SEQUENCE [LARGE SCALE GENOMIC DNA]</scope>
    <source>
        <strain evidence="12">JCM 18053</strain>
    </source>
</reference>
<dbReference type="Gene3D" id="3.40.50.790">
    <property type="match status" value="1"/>
</dbReference>
<dbReference type="NCBIfam" id="TIGR01169">
    <property type="entry name" value="rplA_bact"/>
    <property type="match status" value="1"/>
</dbReference>
<keyword evidence="12" id="KW-1185">Reference proteome</keyword>
<evidence type="ECO:0000256" key="7">
    <source>
        <dbReference type="ARBA" id="ARBA00023274"/>
    </source>
</evidence>
<proteinExistence type="inferred from homology"/>
<protein>
    <recommendedName>
        <fullName evidence="8 9">Large ribosomal subunit protein uL1</fullName>
    </recommendedName>
</protein>
<sequence length="219" mass="22736">MVPAGKTFSLEEAAELVRKLPGTKFNQTVTLSFHMGVDPKKGDQMVRGTCPLPHGSGKSVRVAVFATGAAADAAKAAGAEVVGYEDVIAQVKEGKMDFDVAIATPAAMNEVRKLGKQLGPRGLMPNPRTGTVTDDVGGAVKAVKAGRVDFKLDKNGNIAATIGKVAFDVTSLAENGSALIDAIVRAKPASARGKYVQSITLAATMSPALRIDVSKYVKL</sequence>
<dbReference type="Proteomes" id="UP001499852">
    <property type="component" value="Unassembled WGS sequence"/>
</dbReference>
<dbReference type="PROSITE" id="PS01199">
    <property type="entry name" value="RIBOSOMAL_L1"/>
    <property type="match status" value="1"/>
</dbReference>
<dbReference type="InterPro" id="IPR016095">
    <property type="entry name" value="Ribosomal_uL1_3-a/b-sand"/>
</dbReference>
<dbReference type="InterPro" id="IPR005878">
    <property type="entry name" value="Ribosom_uL1_bac-type"/>
</dbReference>
<evidence type="ECO:0000256" key="2">
    <source>
        <dbReference type="ARBA" id="ARBA00022491"/>
    </source>
</evidence>
<comment type="function">
    <text evidence="9">Protein L1 is also a translational repressor protein, it controls the translation of the L11 operon by binding to its mRNA.</text>
</comment>
<name>A0ABP9PGZ8_9BACT</name>
<comment type="function">
    <text evidence="9">Binds directly to 23S rRNA. The L1 stalk is quite mobile in the ribosome, and is involved in E site tRNA release.</text>
</comment>
<keyword evidence="2 9" id="KW-0678">Repressor</keyword>
<dbReference type="EMBL" id="BAABIA010000009">
    <property type="protein sequence ID" value="GAA5146481.1"/>
    <property type="molecule type" value="Genomic_DNA"/>
</dbReference>
<evidence type="ECO:0000256" key="5">
    <source>
        <dbReference type="ARBA" id="ARBA00022884"/>
    </source>
</evidence>
<keyword evidence="9" id="KW-0820">tRNA-binding</keyword>
<evidence type="ECO:0000256" key="4">
    <source>
        <dbReference type="ARBA" id="ARBA00022845"/>
    </source>
</evidence>
<comment type="subunit">
    <text evidence="9">Part of the 50S ribosomal subunit.</text>
</comment>
<evidence type="ECO:0000256" key="6">
    <source>
        <dbReference type="ARBA" id="ARBA00022980"/>
    </source>
</evidence>
<dbReference type="Pfam" id="PF00687">
    <property type="entry name" value="Ribosomal_L1"/>
    <property type="match status" value="1"/>
</dbReference>
<evidence type="ECO:0000313" key="11">
    <source>
        <dbReference type="EMBL" id="GAA5146481.1"/>
    </source>
</evidence>
<keyword evidence="5 9" id="KW-0694">RNA-binding</keyword>
<comment type="similarity">
    <text evidence="1 9 10">Belongs to the universal ribosomal protein uL1 family.</text>
</comment>